<reference evidence="2 3" key="1">
    <citation type="submission" date="2020-08" db="EMBL/GenBank/DDBJ databases">
        <title>Sequencing the genomes of 1000 actinobacteria strains.</title>
        <authorList>
            <person name="Klenk H.-P."/>
        </authorList>
    </citation>
    <scope>NUCLEOTIDE SEQUENCE [LARGE SCALE GENOMIC DNA]</scope>
    <source>
        <strain evidence="2 3">DSM 45886</strain>
    </source>
</reference>
<dbReference type="Gene3D" id="3.40.630.30">
    <property type="match status" value="1"/>
</dbReference>
<dbReference type="GO" id="GO:0016747">
    <property type="term" value="F:acyltransferase activity, transferring groups other than amino-acyl groups"/>
    <property type="evidence" value="ECO:0007669"/>
    <property type="project" value="InterPro"/>
</dbReference>
<accession>A0A7W7SMK3</accession>
<dbReference type="PANTHER" id="PTHR42791:SF1">
    <property type="entry name" value="N-ACETYLTRANSFERASE DOMAIN-CONTAINING PROTEIN"/>
    <property type="match status" value="1"/>
</dbReference>
<dbReference type="PROSITE" id="PS51186">
    <property type="entry name" value="GNAT"/>
    <property type="match status" value="1"/>
</dbReference>
<dbReference type="EMBL" id="JACHJW010000001">
    <property type="protein sequence ID" value="MBB4957396.1"/>
    <property type="molecule type" value="Genomic_DNA"/>
</dbReference>
<feature type="domain" description="N-acetyltransferase" evidence="1">
    <location>
        <begin position="71"/>
        <end position="206"/>
    </location>
</feature>
<dbReference type="PANTHER" id="PTHR42791">
    <property type="entry name" value="GNAT FAMILY ACETYLTRANSFERASE"/>
    <property type="match status" value="1"/>
</dbReference>
<comment type="caution">
    <text evidence="2">The sequence shown here is derived from an EMBL/GenBank/DDBJ whole genome shotgun (WGS) entry which is preliminary data.</text>
</comment>
<dbReference type="SUPFAM" id="SSF55729">
    <property type="entry name" value="Acyl-CoA N-acyltransferases (Nat)"/>
    <property type="match status" value="1"/>
</dbReference>
<dbReference type="CDD" id="cd04301">
    <property type="entry name" value="NAT_SF"/>
    <property type="match status" value="1"/>
</dbReference>
<dbReference type="AlphaFoldDB" id="A0A7W7SMK3"/>
<organism evidence="2 3">
    <name type="scientific">Micromonospora polyrhachis</name>
    <dbReference type="NCBI Taxonomy" id="1282883"/>
    <lineage>
        <taxon>Bacteria</taxon>
        <taxon>Bacillati</taxon>
        <taxon>Actinomycetota</taxon>
        <taxon>Actinomycetes</taxon>
        <taxon>Micromonosporales</taxon>
        <taxon>Micromonosporaceae</taxon>
        <taxon>Micromonospora</taxon>
    </lineage>
</organism>
<dbReference type="InterPro" id="IPR016181">
    <property type="entry name" value="Acyl_CoA_acyltransferase"/>
</dbReference>
<evidence type="ECO:0000259" key="1">
    <source>
        <dbReference type="PROSITE" id="PS51186"/>
    </source>
</evidence>
<keyword evidence="3" id="KW-1185">Reference proteome</keyword>
<keyword evidence="2" id="KW-0808">Transferase</keyword>
<dbReference type="Pfam" id="PF00583">
    <property type="entry name" value="Acetyltransf_1"/>
    <property type="match status" value="1"/>
</dbReference>
<dbReference type="InterPro" id="IPR000182">
    <property type="entry name" value="GNAT_dom"/>
</dbReference>
<dbReference type="RefSeq" id="WP_184533363.1">
    <property type="nucleotide sequence ID" value="NZ_JACHJW010000001.1"/>
</dbReference>
<gene>
    <name evidence="2" type="ORF">FHR38_001129</name>
</gene>
<evidence type="ECO:0000313" key="3">
    <source>
        <dbReference type="Proteomes" id="UP000578819"/>
    </source>
</evidence>
<proteinExistence type="predicted"/>
<dbReference type="Proteomes" id="UP000578819">
    <property type="component" value="Unassembled WGS sequence"/>
</dbReference>
<sequence>MTETITVRPGQPADVPAIVTTIDEAGFDEAVFSWVIPDEQARRERLATGAEQQTAWVTSTLATAEIVTAGTPSREIAGVAVWQFEDGEPETAPADLTDFFAQAYGPYAARMMLVLELTGQRHPRHEPHWYLQQILVVPALRGHGLGGALLRHQLARADAAGVPAYLEASSPRNRALYERYGFQPLGDSIALPEDGPRLQPMWRPLRIGRAPAYRLSGSTDVVVGS</sequence>
<evidence type="ECO:0000313" key="2">
    <source>
        <dbReference type="EMBL" id="MBB4957396.1"/>
    </source>
</evidence>
<name>A0A7W7SMK3_9ACTN</name>
<dbReference type="InterPro" id="IPR052523">
    <property type="entry name" value="Trichothecene_AcTrans"/>
</dbReference>
<protein>
    <submittedName>
        <fullName evidence="2">GNAT superfamily N-acetyltransferase</fullName>
    </submittedName>
</protein>